<keyword evidence="3" id="KW-0539">Nucleus</keyword>
<gene>
    <name evidence="5" type="ORF">Cvel_13</name>
</gene>
<dbReference type="EMBL" id="CDMZ01004701">
    <property type="protein sequence ID" value="CEM50586.1"/>
    <property type="molecule type" value="Genomic_DNA"/>
</dbReference>
<evidence type="ECO:0000256" key="4">
    <source>
        <dbReference type="SAM" id="MobiDB-lite"/>
    </source>
</evidence>
<dbReference type="AlphaFoldDB" id="A0A0G4I124"/>
<reference evidence="5" key="1">
    <citation type="submission" date="2014-11" db="EMBL/GenBank/DDBJ databases">
        <authorList>
            <person name="Otto D Thomas"/>
            <person name="Naeem Raeece"/>
        </authorList>
    </citation>
    <scope>NUCLEOTIDE SEQUENCE</scope>
</reference>
<accession>A0A0G4I124</accession>
<dbReference type="GO" id="GO:0005730">
    <property type="term" value="C:nucleolus"/>
    <property type="evidence" value="ECO:0007669"/>
    <property type="project" value="UniProtKB-SubCell"/>
</dbReference>
<feature type="region of interest" description="Disordered" evidence="4">
    <location>
        <begin position="143"/>
        <end position="189"/>
    </location>
</feature>
<dbReference type="Pfam" id="PF15341">
    <property type="entry name" value="SLX9"/>
    <property type="match status" value="1"/>
</dbReference>
<feature type="region of interest" description="Disordered" evidence="4">
    <location>
        <begin position="88"/>
        <end position="124"/>
    </location>
</feature>
<dbReference type="GO" id="GO:0030688">
    <property type="term" value="C:preribosome, small subunit precursor"/>
    <property type="evidence" value="ECO:0007669"/>
    <property type="project" value="InterPro"/>
</dbReference>
<evidence type="ECO:0008006" key="6">
    <source>
        <dbReference type="Google" id="ProtNLM"/>
    </source>
</evidence>
<feature type="compositionally biased region" description="Polar residues" evidence="4">
    <location>
        <begin position="24"/>
        <end position="36"/>
    </location>
</feature>
<feature type="region of interest" description="Disordered" evidence="4">
    <location>
        <begin position="1"/>
        <end position="57"/>
    </location>
</feature>
<organism evidence="5">
    <name type="scientific">Chromera velia CCMP2878</name>
    <dbReference type="NCBI Taxonomy" id="1169474"/>
    <lineage>
        <taxon>Eukaryota</taxon>
        <taxon>Sar</taxon>
        <taxon>Alveolata</taxon>
        <taxon>Colpodellida</taxon>
        <taxon>Chromeraceae</taxon>
        <taxon>Chromera</taxon>
    </lineage>
</organism>
<proteinExistence type="inferred from homology"/>
<evidence type="ECO:0000256" key="2">
    <source>
        <dbReference type="ARBA" id="ARBA00011022"/>
    </source>
</evidence>
<evidence type="ECO:0000256" key="3">
    <source>
        <dbReference type="ARBA" id="ARBA00023242"/>
    </source>
</evidence>
<evidence type="ECO:0000313" key="5">
    <source>
        <dbReference type="EMBL" id="CEM50586.1"/>
    </source>
</evidence>
<dbReference type="PhylomeDB" id="A0A0G4I124"/>
<dbReference type="GO" id="GO:0000462">
    <property type="term" value="P:maturation of SSU-rRNA from tricistronic rRNA transcript (SSU-rRNA, 5.8S rRNA, LSU-rRNA)"/>
    <property type="evidence" value="ECO:0007669"/>
    <property type="project" value="InterPro"/>
</dbReference>
<comment type="similarity">
    <text evidence="2">Belongs to the SLX9 family.</text>
</comment>
<evidence type="ECO:0000256" key="1">
    <source>
        <dbReference type="ARBA" id="ARBA00004604"/>
    </source>
</evidence>
<protein>
    <recommendedName>
        <fullName evidence="6">Ribosome biogenesis protein SLX9</fullName>
    </recommendedName>
</protein>
<name>A0A0G4I124_9ALVE</name>
<feature type="compositionally biased region" description="Basic and acidic residues" evidence="4">
    <location>
        <begin position="1"/>
        <end position="23"/>
    </location>
</feature>
<sequence>MKSERRMVIHEKPIMMGGKKESFDAQSMAPSVATSVGGTGGDGLSRGQRRRRDKKEAWQRKFDFAGYMRDQMERRDLGALDLAGLTKEISSLPTSGPGEESAGGPKGSSQPTSRKKREELKKQEYTKFNQVLQFQPFQQNPFGALQQHLRNSIAVQTKEESQGKGGGQGQGQTQRKNSKQPDGPTAMED</sequence>
<dbReference type="VEuPathDB" id="CryptoDB:Cvel_13"/>
<dbReference type="GO" id="GO:0030686">
    <property type="term" value="C:90S preribosome"/>
    <property type="evidence" value="ECO:0007669"/>
    <property type="project" value="InterPro"/>
</dbReference>
<dbReference type="InterPro" id="IPR028160">
    <property type="entry name" value="Slx9-like"/>
</dbReference>
<comment type="subcellular location">
    <subcellularLocation>
        <location evidence="1">Nucleus</location>
        <location evidence="1">Nucleolus</location>
    </subcellularLocation>
</comment>